<evidence type="ECO:0000256" key="1">
    <source>
        <dbReference type="ARBA" id="ARBA00001968"/>
    </source>
</evidence>
<organism evidence="5 6">
    <name type="scientific">Lagenidium giganteum</name>
    <dbReference type="NCBI Taxonomy" id="4803"/>
    <lineage>
        <taxon>Eukaryota</taxon>
        <taxon>Sar</taxon>
        <taxon>Stramenopiles</taxon>
        <taxon>Oomycota</taxon>
        <taxon>Peronosporomycetes</taxon>
        <taxon>Pythiales</taxon>
        <taxon>Pythiaceae</taxon>
    </lineage>
</organism>
<feature type="region of interest" description="Disordered" evidence="3">
    <location>
        <begin position="90"/>
        <end position="111"/>
    </location>
</feature>
<reference evidence="5" key="2">
    <citation type="journal article" date="2023" name="Microbiol Resour">
        <title>Decontamination and Annotation of the Draft Genome Sequence of the Oomycete Lagenidium giganteum ARSEF 373.</title>
        <authorList>
            <person name="Morgan W.R."/>
            <person name="Tartar A."/>
        </authorList>
    </citation>
    <scope>NUCLEOTIDE SEQUENCE</scope>
    <source>
        <strain evidence="5">ARSEF 373</strain>
    </source>
</reference>
<dbReference type="EMBL" id="DAKRPA010000318">
    <property type="protein sequence ID" value="DAZ93406.1"/>
    <property type="molecule type" value="Genomic_DNA"/>
</dbReference>
<gene>
    <name evidence="5" type="ORF">N0F65_011726</name>
</gene>
<comment type="cofactor">
    <cofactor evidence="1">
        <name>a divalent metal cation</name>
        <dbReference type="ChEBI" id="CHEBI:60240"/>
    </cofactor>
</comment>
<sequence length="111" mass="12380">DSAYGTSFPSIVPPYKLLASSLPANARFNARLSSVRIIIEHCFGILKRRFPLLSLHAIRLGDEKAAIRFCKTQLACFILRNICVELNEAPLDGDGERNIDSNSDHDDDHVQ</sequence>
<dbReference type="GO" id="GO:0046872">
    <property type="term" value="F:metal ion binding"/>
    <property type="evidence" value="ECO:0007669"/>
    <property type="project" value="UniProtKB-KW"/>
</dbReference>
<proteinExistence type="predicted"/>
<evidence type="ECO:0000259" key="4">
    <source>
        <dbReference type="Pfam" id="PF13359"/>
    </source>
</evidence>
<comment type="caution">
    <text evidence="5">The sequence shown here is derived from an EMBL/GenBank/DDBJ whole genome shotgun (WGS) entry which is preliminary data.</text>
</comment>
<feature type="compositionally biased region" description="Basic and acidic residues" evidence="3">
    <location>
        <begin position="94"/>
        <end position="111"/>
    </location>
</feature>
<accession>A0AAV2YH34</accession>
<feature type="non-terminal residue" evidence="5">
    <location>
        <position position="1"/>
    </location>
</feature>
<dbReference type="Pfam" id="PF13359">
    <property type="entry name" value="DDE_Tnp_4"/>
    <property type="match status" value="1"/>
</dbReference>
<dbReference type="Proteomes" id="UP001146120">
    <property type="component" value="Unassembled WGS sequence"/>
</dbReference>
<protein>
    <recommendedName>
        <fullName evidence="4">DDE Tnp4 domain-containing protein</fullName>
    </recommendedName>
</protein>
<evidence type="ECO:0000313" key="6">
    <source>
        <dbReference type="Proteomes" id="UP001146120"/>
    </source>
</evidence>
<keyword evidence="6" id="KW-1185">Reference proteome</keyword>
<evidence type="ECO:0000256" key="2">
    <source>
        <dbReference type="ARBA" id="ARBA00022723"/>
    </source>
</evidence>
<reference evidence="5" key="1">
    <citation type="submission" date="2022-11" db="EMBL/GenBank/DDBJ databases">
        <authorList>
            <person name="Morgan W.R."/>
            <person name="Tartar A."/>
        </authorList>
    </citation>
    <scope>NUCLEOTIDE SEQUENCE</scope>
    <source>
        <strain evidence="5">ARSEF 373</strain>
    </source>
</reference>
<evidence type="ECO:0000313" key="5">
    <source>
        <dbReference type="EMBL" id="DAZ93406.1"/>
    </source>
</evidence>
<evidence type="ECO:0000256" key="3">
    <source>
        <dbReference type="SAM" id="MobiDB-lite"/>
    </source>
</evidence>
<dbReference type="AlphaFoldDB" id="A0AAV2YH34"/>
<name>A0AAV2YH34_9STRA</name>
<feature type="domain" description="DDE Tnp4" evidence="4">
    <location>
        <begin position="11"/>
        <end position="81"/>
    </location>
</feature>
<dbReference type="InterPro" id="IPR027806">
    <property type="entry name" value="HARBI1_dom"/>
</dbReference>
<keyword evidence="2" id="KW-0479">Metal-binding</keyword>